<dbReference type="EMBL" id="MLJW01000509">
    <property type="protein sequence ID" value="OIQ85964.1"/>
    <property type="molecule type" value="Genomic_DNA"/>
</dbReference>
<organism evidence="1">
    <name type="scientific">mine drainage metagenome</name>
    <dbReference type="NCBI Taxonomy" id="410659"/>
    <lineage>
        <taxon>unclassified sequences</taxon>
        <taxon>metagenomes</taxon>
        <taxon>ecological metagenomes</taxon>
    </lineage>
</organism>
<name>A0A1J5R1Z2_9ZZZZ</name>
<proteinExistence type="predicted"/>
<protein>
    <submittedName>
        <fullName evidence="1">Uncharacterized protein</fullName>
    </submittedName>
</protein>
<gene>
    <name evidence="1" type="ORF">GALL_322010</name>
</gene>
<evidence type="ECO:0000313" key="1">
    <source>
        <dbReference type="EMBL" id="OIQ85964.1"/>
    </source>
</evidence>
<accession>A0A1J5R1Z2</accession>
<reference evidence="1" key="1">
    <citation type="submission" date="2016-10" db="EMBL/GenBank/DDBJ databases">
        <title>Sequence of Gallionella enrichment culture.</title>
        <authorList>
            <person name="Poehlein A."/>
            <person name="Muehling M."/>
            <person name="Daniel R."/>
        </authorList>
    </citation>
    <scope>NUCLEOTIDE SEQUENCE</scope>
</reference>
<sequence>MRGFVGRVEREHALRGVHGSVEFAAARVRVGQAYEQPAQRLLRDAALLVQPPVELDVGLELEAVEKGSGGLLRGGVHLAQRGVVDIDRRRRSVRVQQRPVGLLRHCRVDGQMRRRGDDQALRVHGVELAAQHEQRLAQAQPRRVGLGPGPQQSGDRFARYRATTEQQIGKQRRRLALRRAYRSESVTGELEAAESGDAQHALCLARLLAF</sequence>
<comment type="caution">
    <text evidence="1">The sequence shown here is derived from an EMBL/GenBank/DDBJ whole genome shotgun (WGS) entry which is preliminary data.</text>
</comment>
<dbReference type="AlphaFoldDB" id="A0A1J5R1Z2"/>